<evidence type="ECO:0000313" key="2">
    <source>
        <dbReference type="EnsemblMetazoa" id="ASIC004386-PA"/>
    </source>
</evidence>
<dbReference type="STRING" id="74873.A0A084VGR1"/>
<organism evidence="1">
    <name type="scientific">Anopheles sinensis</name>
    <name type="common">Mosquito</name>
    <dbReference type="NCBI Taxonomy" id="74873"/>
    <lineage>
        <taxon>Eukaryota</taxon>
        <taxon>Metazoa</taxon>
        <taxon>Ecdysozoa</taxon>
        <taxon>Arthropoda</taxon>
        <taxon>Hexapoda</taxon>
        <taxon>Insecta</taxon>
        <taxon>Pterygota</taxon>
        <taxon>Neoptera</taxon>
        <taxon>Endopterygota</taxon>
        <taxon>Diptera</taxon>
        <taxon>Nematocera</taxon>
        <taxon>Culicoidea</taxon>
        <taxon>Culicidae</taxon>
        <taxon>Anophelinae</taxon>
        <taxon>Anopheles</taxon>
    </lineage>
</organism>
<name>A0A084VGR1_ANOSI</name>
<sequence length="192" mass="21359">MAFTYANSLICLAARSLPRHDTTAVINERQQTPRQTGNQVLPLAGIPYAHVVKISSLETPLLLANVIGILIHDPWAWLHTEHKKRRIIPMANIAMDKYDQVDPSFDIVLREDIDVHKKEYEVNAANSSVTTKLSSTDREGETEVKFLAQRHHQALHQPTGTKFATATPVAINGRRDSGIIAHPPPSWSSAPH</sequence>
<dbReference type="EMBL" id="KE524837">
    <property type="protein sequence ID" value="KFB37155.1"/>
    <property type="molecule type" value="Genomic_DNA"/>
</dbReference>
<evidence type="ECO:0000313" key="1">
    <source>
        <dbReference type="EMBL" id="KFB37155.1"/>
    </source>
</evidence>
<dbReference type="EMBL" id="ATLV01013063">
    <property type="status" value="NOT_ANNOTATED_CDS"/>
    <property type="molecule type" value="Genomic_DNA"/>
</dbReference>
<proteinExistence type="predicted"/>
<dbReference type="AlphaFoldDB" id="A0A084VGR1"/>
<evidence type="ECO:0000313" key="3">
    <source>
        <dbReference type="Proteomes" id="UP000030765"/>
    </source>
</evidence>
<reference evidence="2" key="2">
    <citation type="submission" date="2020-05" db="UniProtKB">
        <authorList>
            <consortium name="EnsemblMetazoa"/>
        </authorList>
    </citation>
    <scope>IDENTIFICATION</scope>
</reference>
<keyword evidence="3" id="KW-1185">Reference proteome</keyword>
<accession>A0A084VGR1</accession>
<reference evidence="1 3" key="1">
    <citation type="journal article" date="2014" name="BMC Genomics">
        <title>Genome sequence of Anopheles sinensis provides insight into genetics basis of mosquito competence for malaria parasites.</title>
        <authorList>
            <person name="Zhou D."/>
            <person name="Zhang D."/>
            <person name="Ding G."/>
            <person name="Shi L."/>
            <person name="Hou Q."/>
            <person name="Ye Y."/>
            <person name="Xu Y."/>
            <person name="Zhou H."/>
            <person name="Xiong C."/>
            <person name="Li S."/>
            <person name="Yu J."/>
            <person name="Hong S."/>
            <person name="Yu X."/>
            <person name="Zou P."/>
            <person name="Chen C."/>
            <person name="Chang X."/>
            <person name="Wang W."/>
            <person name="Lv Y."/>
            <person name="Sun Y."/>
            <person name="Ma L."/>
            <person name="Shen B."/>
            <person name="Zhu C."/>
        </authorList>
    </citation>
    <scope>NUCLEOTIDE SEQUENCE [LARGE SCALE GENOMIC DNA]</scope>
</reference>
<dbReference type="VEuPathDB" id="VectorBase:ASIC004386"/>
<dbReference type="Proteomes" id="UP000030765">
    <property type="component" value="Unassembled WGS sequence"/>
</dbReference>
<gene>
    <name evidence="1" type="ORF">ZHAS_00004386</name>
</gene>
<protein>
    <submittedName>
        <fullName evidence="1 2">Uncharacterized protein</fullName>
    </submittedName>
</protein>
<dbReference type="EnsemblMetazoa" id="ASIC004386-RA">
    <property type="protein sequence ID" value="ASIC004386-PA"/>
    <property type="gene ID" value="ASIC004386"/>
</dbReference>